<comment type="caution">
    <text evidence="2">The sequence shown here is derived from an EMBL/GenBank/DDBJ whole genome shotgun (WGS) entry which is preliminary data.</text>
</comment>
<keyword evidence="3" id="KW-1185">Reference proteome</keyword>
<reference evidence="2 3" key="1">
    <citation type="submission" date="2023-05" db="EMBL/GenBank/DDBJ databases">
        <title>A Combination of Whole Genome Sequencing and Metagenomics Reveals Diversity of Listeria spp. in Soil Collected from the Nantahala National Forest.</title>
        <authorList>
            <person name="Wang J."/>
            <person name="Schamp C.N."/>
            <person name="Hudson L.K."/>
            <person name="Chaggar H.K."/>
            <person name="Bryan D.W."/>
            <person name="Radosevich M."/>
            <person name="Denes T.G."/>
        </authorList>
    </citation>
    <scope>NUCLEOTIDE SEQUENCE [LARGE SCALE GENOMIC DNA]</scope>
    <source>
        <strain evidence="2 3">UTK S2-0002</strain>
    </source>
</reference>
<evidence type="ECO:0000313" key="2">
    <source>
        <dbReference type="EMBL" id="MDT0113054.1"/>
    </source>
</evidence>
<evidence type="ECO:0000313" key="3">
    <source>
        <dbReference type="Proteomes" id="UP001252688"/>
    </source>
</evidence>
<gene>
    <name evidence="2" type="ORF">QJV37_02775</name>
</gene>
<dbReference type="RefSeq" id="WP_185506371.1">
    <property type="nucleotide sequence ID" value="NZ_JASAYY010000001.1"/>
</dbReference>
<organism evidence="2 3">
    <name type="scientific">Listeria cossartiae subsp. cayugensis</name>
    <dbReference type="NCBI Taxonomy" id="2713505"/>
    <lineage>
        <taxon>Bacteria</taxon>
        <taxon>Bacillati</taxon>
        <taxon>Bacillota</taxon>
        <taxon>Bacilli</taxon>
        <taxon>Bacillales</taxon>
        <taxon>Listeriaceae</taxon>
        <taxon>Listeria</taxon>
        <taxon>Listeria cossartiae</taxon>
    </lineage>
</organism>
<keyword evidence="1" id="KW-1133">Transmembrane helix</keyword>
<feature type="transmembrane region" description="Helical" evidence="1">
    <location>
        <begin position="6"/>
        <end position="26"/>
    </location>
</feature>
<keyword evidence="1" id="KW-0812">Transmembrane</keyword>
<dbReference type="Proteomes" id="UP001252688">
    <property type="component" value="Unassembled WGS sequence"/>
</dbReference>
<dbReference type="EMBL" id="JASBAM010000001">
    <property type="protein sequence ID" value="MDT0113054.1"/>
    <property type="molecule type" value="Genomic_DNA"/>
</dbReference>
<keyword evidence="1" id="KW-0472">Membrane</keyword>
<proteinExistence type="predicted"/>
<sequence>MTTSDWIQILSIIATLIISTASIVIASKSLKLTKISIESANRPYVTCYLDMVIVGHYQKYLIIKNFGASSAIIKNISFLGEIILENENNLESLHETIIAPNQKFIISFDKEVPDKSIISVVISYQGLQGDVFKEEFQLNPNFSKDIVYVEERNSKDTEEIYILKNTLHEFAKSNL</sequence>
<evidence type="ECO:0000256" key="1">
    <source>
        <dbReference type="SAM" id="Phobius"/>
    </source>
</evidence>
<protein>
    <submittedName>
        <fullName evidence="2">Uncharacterized protein</fullName>
    </submittedName>
</protein>
<name>A0ABU2IKZ8_9LIST</name>
<accession>A0ABU2IKZ8</accession>